<dbReference type="SUPFAM" id="SSF53807">
    <property type="entry name" value="Helical backbone' metal receptor"/>
    <property type="match status" value="1"/>
</dbReference>
<reference evidence="2 3" key="1">
    <citation type="submission" date="2019-03" db="EMBL/GenBank/DDBJ databases">
        <title>The complete genome sequence of Swingsia_sp. F3b2 LMG30590(T).</title>
        <authorList>
            <person name="Chua K.-O."/>
            <person name="Chan K.-G."/>
            <person name="See-Too W.-S."/>
        </authorList>
    </citation>
    <scope>NUCLEOTIDE SEQUENCE [LARGE SCALE GENOMIC DNA]</scope>
    <source>
        <strain evidence="2 3">F3b2</strain>
    </source>
</reference>
<gene>
    <name evidence="2" type="ORF">E3E12_04950</name>
</gene>
<dbReference type="Proteomes" id="UP000318709">
    <property type="component" value="Chromosome"/>
</dbReference>
<dbReference type="AlphaFoldDB" id="A0A4Y6UB90"/>
<dbReference type="InterPro" id="IPR050902">
    <property type="entry name" value="ABC_Transporter_SBP"/>
</dbReference>
<keyword evidence="3" id="KW-1185">Reference proteome</keyword>
<dbReference type="OrthoDB" id="9775594at2"/>
<name>A0A4Y6UB90_9PROT</name>
<organism evidence="2 3">
    <name type="scientific">Formicincola oecophyllae</name>
    <dbReference type="NCBI Taxonomy" id="2558361"/>
    <lineage>
        <taxon>Bacteria</taxon>
        <taxon>Pseudomonadati</taxon>
        <taxon>Pseudomonadota</taxon>
        <taxon>Alphaproteobacteria</taxon>
        <taxon>Acetobacterales</taxon>
        <taxon>Acetobacteraceae</taxon>
        <taxon>Formicincola</taxon>
    </lineage>
</organism>
<dbReference type="KEGG" id="swf:E3E12_04950"/>
<feature type="domain" description="Fe/B12 periplasmic-binding" evidence="1">
    <location>
        <begin position="56"/>
        <end position="218"/>
    </location>
</feature>
<dbReference type="Gene3D" id="3.40.50.1980">
    <property type="entry name" value="Nitrogenase molybdenum iron protein domain"/>
    <property type="match status" value="1"/>
</dbReference>
<proteinExistence type="predicted"/>
<protein>
    <submittedName>
        <fullName evidence="2">ABC transporter substrate-binding protein</fullName>
    </submittedName>
</protein>
<dbReference type="Gene3D" id="1.20.58.2180">
    <property type="match status" value="1"/>
</dbReference>
<evidence type="ECO:0000259" key="1">
    <source>
        <dbReference type="Pfam" id="PF01497"/>
    </source>
</evidence>
<dbReference type="Pfam" id="PF01497">
    <property type="entry name" value="Peripla_BP_2"/>
    <property type="match status" value="1"/>
</dbReference>
<evidence type="ECO:0000313" key="2">
    <source>
        <dbReference type="EMBL" id="QDH14394.1"/>
    </source>
</evidence>
<dbReference type="PANTHER" id="PTHR30535:SF34">
    <property type="entry name" value="MOLYBDATE-BINDING PROTEIN MOLA"/>
    <property type="match status" value="1"/>
</dbReference>
<accession>A0A4Y6UB90</accession>
<evidence type="ECO:0000313" key="3">
    <source>
        <dbReference type="Proteomes" id="UP000318709"/>
    </source>
</evidence>
<sequence>MMVMMGAAGNIGATVASPKDQPWLFKLVPTLERAKRLHTGALDVEALVHAGIKVAILPKADRAQQAQLAMAGIKASVLGFDDFDGLQKCVWRTATLVGTTLARQRAQAYQQALQASLKRPMPPAGAGQRKPRLLHIASLRPLRVDGCGTILAQWTQAAGATTAAQGVCGNRQSVTPEQVLAWAPDIIILAANAGPEEWLAQDPVLSRLAAVRHGHVWRNPAGLFLWDRYGPELLLQLSWARMVVEAETHPIPGEAREAAHEKVAQAMMVETRAFYSRFYGIALSKGEAWRIVHAQPPQP</sequence>
<dbReference type="InterPro" id="IPR002491">
    <property type="entry name" value="ABC_transptr_periplasmic_BD"/>
</dbReference>
<dbReference type="EMBL" id="CP038231">
    <property type="protein sequence ID" value="QDH14394.1"/>
    <property type="molecule type" value="Genomic_DNA"/>
</dbReference>
<dbReference type="PANTHER" id="PTHR30535">
    <property type="entry name" value="VITAMIN B12-BINDING PROTEIN"/>
    <property type="match status" value="1"/>
</dbReference>